<sequence>MTIITQHRLHVVTKPIGYFFWRNSTWMVADMPATIPDLNNWQRAIAAENLTPAQINSGCAGMIKLLFLGISRRNRRSL</sequence>
<dbReference type="EMBL" id="JAOWRF010000220">
    <property type="protein sequence ID" value="MCV3214836.1"/>
    <property type="molecule type" value="Genomic_DNA"/>
</dbReference>
<organism evidence="1 2">
    <name type="scientific">Plectonema radiosum NIES-515</name>
    <dbReference type="NCBI Taxonomy" id="2986073"/>
    <lineage>
        <taxon>Bacteria</taxon>
        <taxon>Bacillati</taxon>
        <taxon>Cyanobacteriota</taxon>
        <taxon>Cyanophyceae</taxon>
        <taxon>Oscillatoriophycideae</taxon>
        <taxon>Oscillatoriales</taxon>
        <taxon>Microcoleaceae</taxon>
        <taxon>Plectonema</taxon>
    </lineage>
</organism>
<proteinExistence type="predicted"/>
<evidence type="ECO:0000313" key="1">
    <source>
        <dbReference type="EMBL" id="MCV3214836.1"/>
    </source>
</evidence>
<gene>
    <name evidence="1" type="ORF">OGM63_15145</name>
</gene>
<evidence type="ECO:0000313" key="2">
    <source>
        <dbReference type="Proteomes" id="UP001526143"/>
    </source>
</evidence>
<reference evidence="1 2" key="1">
    <citation type="submission" date="2022-10" db="EMBL/GenBank/DDBJ databases">
        <title>Identification of biosynthetic pathway for the production of the potent trypsin inhibitor radiosumin.</title>
        <authorList>
            <person name="Fewer D.P."/>
            <person name="Delbaje E."/>
            <person name="Ouyang X."/>
            <person name="Agostino P.D."/>
            <person name="Wahlsten M."/>
            <person name="Jokela J."/>
            <person name="Permi P."/>
            <person name="Haapaniemi E."/>
            <person name="Koistinen H."/>
        </authorList>
    </citation>
    <scope>NUCLEOTIDE SEQUENCE [LARGE SCALE GENOMIC DNA]</scope>
    <source>
        <strain evidence="1 2">NIES-515</strain>
    </source>
</reference>
<keyword evidence="2" id="KW-1185">Reference proteome</keyword>
<dbReference type="Proteomes" id="UP001526143">
    <property type="component" value="Unassembled WGS sequence"/>
</dbReference>
<dbReference type="RefSeq" id="WP_263746416.1">
    <property type="nucleotide sequence ID" value="NZ_JAOWRF010000220.1"/>
</dbReference>
<protein>
    <submittedName>
        <fullName evidence="1">Uncharacterized protein</fullName>
    </submittedName>
</protein>
<comment type="caution">
    <text evidence="1">The sequence shown here is derived from an EMBL/GenBank/DDBJ whole genome shotgun (WGS) entry which is preliminary data.</text>
</comment>
<accession>A0ABT3B0G4</accession>
<name>A0ABT3B0G4_9CYAN</name>